<sequence length="254" mass="29007">MEVGMGISSMFNVLSLTAQLRYNKRRGSVNGLSCDFILLSLLARALNMGTAFTYKGRTAIDLFRSRYPLYPLPSVSLPVLTCDVMSVIVLICIHYQMYMLYPHTRSRNQSLSGTIKFYLSVAFVMYVALAYYAHYQRATLNFLDCLDYVWSLKVIFSSLELMPQLSLQWFESKSTGLSRGYFCFTCSQVLFFAISKFIQAQSSTPSWNKIPVNFGPWITLPLHLIAIGIMGYQHIVYSKMGSLPTVIKSKYERR</sequence>
<keyword evidence="1" id="KW-0472">Membrane</keyword>
<keyword evidence="3" id="KW-1185">Reference proteome</keyword>
<dbReference type="OMA" id="LICIHYQ"/>
<evidence type="ECO:0000313" key="3">
    <source>
        <dbReference type="Proteomes" id="UP000001997"/>
    </source>
</evidence>
<dbReference type="OrthoDB" id="75720at2759"/>
<dbReference type="eggNOG" id="ENOG502RXGR">
    <property type="taxonomic scope" value="Eukaryota"/>
</dbReference>
<evidence type="ECO:0000256" key="1">
    <source>
        <dbReference type="SAM" id="Phobius"/>
    </source>
</evidence>
<organism evidence="2 3">
    <name type="scientific">Meyerozyma guilliermondii (strain ATCC 6260 / CBS 566 / DSM 6381 / JCM 1539 / NBRC 10279 / NRRL Y-324)</name>
    <name type="common">Yeast</name>
    <name type="synonym">Candida guilliermondii</name>
    <dbReference type="NCBI Taxonomy" id="294746"/>
    <lineage>
        <taxon>Eukaryota</taxon>
        <taxon>Fungi</taxon>
        <taxon>Dikarya</taxon>
        <taxon>Ascomycota</taxon>
        <taxon>Saccharomycotina</taxon>
        <taxon>Pichiomycetes</taxon>
        <taxon>Debaryomycetaceae</taxon>
        <taxon>Meyerozyma</taxon>
    </lineage>
</organism>
<evidence type="ECO:0000313" key="2">
    <source>
        <dbReference type="EMBL" id="EDK40185.2"/>
    </source>
</evidence>
<proteinExistence type="predicted"/>
<reference evidence="2 3" key="1">
    <citation type="journal article" date="2009" name="Nature">
        <title>Evolution of pathogenicity and sexual reproduction in eight Candida genomes.</title>
        <authorList>
            <person name="Butler G."/>
            <person name="Rasmussen M.D."/>
            <person name="Lin M.F."/>
            <person name="Santos M.A."/>
            <person name="Sakthikumar S."/>
            <person name="Munro C.A."/>
            <person name="Rheinbay E."/>
            <person name="Grabherr M."/>
            <person name="Forche A."/>
            <person name="Reedy J.L."/>
            <person name="Agrafioti I."/>
            <person name="Arnaud M.B."/>
            <person name="Bates S."/>
            <person name="Brown A.J."/>
            <person name="Brunke S."/>
            <person name="Costanzo M.C."/>
            <person name="Fitzpatrick D.A."/>
            <person name="de Groot P.W."/>
            <person name="Harris D."/>
            <person name="Hoyer L.L."/>
            <person name="Hube B."/>
            <person name="Klis F.M."/>
            <person name="Kodira C."/>
            <person name="Lennard N."/>
            <person name="Logue M.E."/>
            <person name="Martin R."/>
            <person name="Neiman A.M."/>
            <person name="Nikolaou E."/>
            <person name="Quail M.A."/>
            <person name="Quinn J."/>
            <person name="Santos M.C."/>
            <person name="Schmitzberger F.F."/>
            <person name="Sherlock G."/>
            <person name="Shah P."/>
            <person name="Silverstein K.A."/>
            <person name="Skrzypek M.S."/>
            <person name="Soll D."/>
            <person name="Staggs R."/>
            <person name="Stansfield I."/>
            <person name="Stumpf M.P."/>
            <person name="Sudbery P.E."/>
            <person name="Srikantha T."/>
            <person name="Zeng Q."/>
            <person name="Berman J."/>
            <person name="Berriman M."/>
            <person name="Heitman J."/>
            <person name="Gow N.A."/>
            <person name="Lorenz M.C."/>
            <person name="Birren B.W."/>
            <person name="Kellis M."/>
            <person name="Cuomo C.A."/>
        </authorList>
    </citation>
    <scope>NUCLEOTIDE SEQUENCE [LARGE SCALE GENOMIC DNA]</scope>
    <source>
        <strain evidence="3">ATCC 6260 / CBS 566 / DSM 6381 / JCM 1539 / NBRC 10279 / NRRL Y-324</strain>
    </source>
</reference>
<protein>
    <submittedName>
        <fullName evidence="2">Uncharacterized protein</fullName>
    </submittedName>
</protein>
<dbReference type="HOGENOM" id="CLU_095775_0_0_1"/>
<dbReference type="VEuPathDB" id="FungiDB:PGUG_04283"/>
<feature type="transmembrane region" description="Helical" evidence="1">
    <location>
        <begin position="148"/>
        <end position="167"/>
    </location>
</feature>
<dbReference type="AlphaFoldDB" id="A5DLY2"/>
<gene>
    <name evidence="2" type="ORF">PGUG_04283</name>
</gene>
<dbReference type="KEGG" id="pgu:PGUG_04283"/>
<feature type="transmembrane region" description="Helical" evidence="1">
    <location>
        <begin position="210"/>
        <end position="232"/>
    </location>
</feature>
<dbReference type="EMBL" id="CH408159">
    <property type="protein sequence ID" value="EDK40185.2"/>
    <property type="molecule type" value="Genomic_DNA"/>
</dbReference>
<keyword evidence="1" id="KW-1133">Transmembrane helix</keyword>
<keyword evidence="1" id="KW-0812">Transmembrane</keyword>
<dbReference type="FunCoup" id="A5DLY2">
    <property type="interactions" value="15"/>
</dbReference>
<feature type="transmembrane region" description="Helical" evidence="1">
    <location>
        <begin position="115"/>
        <end position="133"/>
    </location>
</feature>
<dbReference type="Proteomes" id="UP000001997">
    <property type="component" value="Unassembled WGS sequence"/>
</dbReference>
<feature type="transmembrane region" description="Helical" evidence="1">
    <location>
        <begin position="74"/>
        <end position="95"/>
    </location>
</feature>
<dbReference type="RefSeq" id="XP_001483554.2">
    <property type="nucleotide sequence ID" value="XM_001483504.1"/>
</dbReference>
<dbReference type="InParanoid" id="A5DLY2"/>
<feature type="transmembrane region" description="Helical" evidence="1">
    <location>
        <begin position="179"/>
        <end position="198"/>
    </location>
</feature>
<feature type="transmembrane region" description="Helical" evidence="1">
    <location>
        <begin position="29"/>
        <end position="54"/>
    </location>
</feature>
<accession>A5DLY2</accession>
<dbReference type="GeneID" id="5125490"/>
<name>A5DLY2_PICGU</name>